<accession>A0A562IIP0</accession>
<gene>
    <name evidence="1" type="ORF">JD77_05588</name>
</gene>
<evidence type="ECO:0000313" key="1">
    <source>
        <dbReference type="EMBL" id="TWH70563.1"/>
    </source>
</evidence>
<protein>
    <submittedName>
        <fullName evidence="1">Uncharacterized protein</fullName>
    </submittedName>
</protein>
<dbReference type="RefSeq" id="WP_145776808.1">
    <property type="nucleotide sequence ID" value="NZ_BAAATQ010000107.1"/>
</dbReference>
<dbReference type="Proteomes" id="UP000319825">
    <property type="component" value="Unassembled WGS sequence"/>
</dbReference>
<dbReference type="AlphaFoldDB" id="A0A562IIP0"/>
<dbReference type="EMBL" id="VLKE01000001">
    <property type="protein sequence ID" value="TWH70563.1"/>
    <property type="molecule type" value="Genomic_DNA"/>
</dbReference>
<comment type="caution">
    <text evidence="1">The sequence shown here is derived from an EMBL/GenBank/DDBJ whole genome shotgun (WGS) entry which is preliminary data.</text>
</comment>
<reference evidence="1 2" key="1">
    <citation type="submission" date="2019-07" db="EMBL/GenBank/DDBJ databases">
        <title>R&amp;d 2014.</title>
        <authorList>
            <person name="Klenk H.-P."/>
        </authorList>
    </citation>
    <scope>NUCLEOTIDE SEQUENCE [LARGE SCALE GENOMIC DNA]</scope>
    <source>
        <strain evidence="1 2">DSM 43868</strain>
    </source>
</reference>
<name>A0A562IIP0_MICOL</name>
<proteinExistence type="predicted"/>
<keyword evidence="2" id="KW-1185">Reference proteome</keyword>
<sequence>MPTDRNNLAPWLILLSDTGALAGLSEPDVPDAARPQDGSVGWLRRFVTRANSGHHHRRRVPELYPLVERMADRLRAELAVGGETLAADGDLDLLDLLLALDLPVTPTKERDVLDLAHWVKVEGERDLLAVAADDRFTAALHRGLDQLDDQHAALRRMVGTPGIRPLLTDWLRARIRDRFAAGLPYLPESVDWLGKRPVEALRLLTGSPNQRERWSSRSC</sequence>
<evidence type="ECO:0000313" key="2">
    <source>
        <dbReference type="Proteomes" id="UP000319825"/>
    </source>
</evidence>
<organism evidence="1 2">
    <name type="scientific">Micromonospora olivasterospora</name>
    <dbReference type="NCBI Taxonomy" id="1880"/>
    <lineage>
        <taxon>Bacteria</taxon>
        <taxon>Bacillati</taxon>
        <taxon>Actinomycetota</taxon>
        <taxon>Actinomycetes</taxon>
        <taxon>Micromonosporales</taxon>
        <taxon>Micromonosporaceae</taxon>
        <taxon>Micromonospora</taxon>
    </lineage>
</organism>